<feature type="transmembrane region" description="Helical" evidence="2">
    <location>
        <begin position="33"/>
        <end position="51"/>
    </location>
</feature>
<dbReference type="Proteomes" id="UP000619293">
    <property type="component" value="Unassembled WGS sequence"/>
</dbReference>
<dbReference type="AlphaFoldDB" id="A0A8J3K6C7"/>
<evidence type="ECO:0000313" key="4">
    <source>
        <dbReference type="Proteomes" id="UP000619293"/>
    </source>
</evidence>
<keyword evidence="4" id="KW-1185">Reference proteome</keyword>
<feature type="transmembrane region" description="Helical" evidence="2">
    <location>
        <begin position="63"/>
        <end position="83"/>
    </location>
</feature>
<comment type="caution">
    <text evidence="3">The sequence shown here is derived from an EMBL/GenBank/DDBJ whole genome shotgun (WGS) entry which is preliminary data.</text>
</comment>
<keyword evidence="2" id="KW-0812">Transmembrane</keyword>
<organism evidence="3 4">
    <name type="scientific">Catellatospora chokoriensis</name>
    <dbReference type="NCBI Taxonomy" id="310353"/>
    <lineage>
        <taxon>Bacteria</taxon>
        <taxon>Bacillati</taxon>
        <taxon>Actinomycetota</taxon>
        <taxon>Actinomycetes</taxon>
        <taxon>Micromonosporales</taxon>
        <taxon>Micromonosporaceae</taxon>
        <taxon>Catellatospora</taxon>
    </lineage>
</organism>
<feature type="compositionally biased region" description="Pro residues" evidence="1">
    <location>
        <begin position="152"/>
        <end position="177"/>
    </location>
</feature>
<feature type="transmembrane region" description="Helical" evidence="2">
    <location>
        <begin position="6"/>
        <end position="26"/>
    </location>
</feature>
<gene>
    <name evidence="3" type="ORF">Cch02nite_49740</name>
</gene>
<evidence type="ECO:0000256" key="2">
    <source>
        <dbReference type="SAM" id="Phobius"/>
    </source>
</evidence>
<evidence type="ECO:0000313" key="3">
    <source>
        <dbReference type="EMBL" id="GIF91530.1"/>
    </source>
</evidence>
<sequence>MHSWWLLLTIFGCSCLGGAGFLYVGLRTQRKSWSIAGLIYIAAGITFASVADGTDDNLIADQVGVGLLLSGWAASIVHGLLINNQWLQWQANRIPWYQTLPAGTVPAQRWRYLPATGTMPPAGTVPPPPHHNAPAPAAPVTPAQHSGTAPAAAPPAMPAVPRPPQPVAPPAPVPPTAPAGTVDINTAGAQQLAELPFFDPARAARVIADRQSRGRFSSVEEFAAAAQLAPHEYIGLLQILVLAPPPLTPPQTGPALDE</sequence>
<feature type="compositionally biased region" description="Pro residues" evidence="1">
    <location>
        <begin position="123"/>
        <end position="139"/>
    </location>
</feature>
<dbReference type="Gene3D" id="1.10.150.280">
    <property type="entry name" value="AF1531-like domain"/>
    <property type="match status" value="1"/>
</dbReference>
<dbReference type="Pfam" id="PF12836">
    <property type="entry name" value="HHH_3"/>
    <property type="match status" value="1"/>
</dbReference>
<protein>
    <recommendedName>
        <fullName evidence="5">Helix-hairpin-helix motif-containing protein</fullName>
    </recommendedName>
</protein>
<evidence type="ECO:0000256" key="1">
    <source>
        <dbReference type="SAM" id="MobiDB-lite"/>
    </source>
</evidence>
<dbReference type="InterPro" id="IPR010994">
    <property type="entry name" value="RuvA_2-like"/>
</dbReference>
<proteinExistence type="predicted"/>
<reference evidence="3 4" key="1">
    <citation type="submission" date="2021-01" db="EMBL/GenBank/DDBJ databases">
        <title>Whole genome shotgun sequence of Catellatospora chokoriensis NBRC 107358.</title>
        <authorList>
            <person name="Komaki H."/>
            <person name="Tamura T."/>
        </authorList>
    </citation>
    <scope>NUCLEOTIDE SEQUENCE [LARGE SCALE GENOMIC DNA]</scope>
    <source>
        <strain evidence="3 4">NBRC 107358</strain>
    </source>
</reference>
<accession>A0A8J3K6C7</accession>
<evidence type="ECO:0008006" key="5">
    <source>
        <dbReference type="Google" id="ProtNLM"/>
    </source>
</evidence>
<dbReference type="RefSeq" id="WP_203736386.1">
    <property type="nucleotide sequence ID" value="NZ_BONG01000033.1"/>
</dbReference>
<name>A0A8J3K6C7_9ACTN</name>
<keyword evidence="2" id="KW-0472">Membrane</keyword>
<dbReference type="EMBL" id="BONG01000033">
    <property type="protein sequence ID" value="GIF91530.1"/>
    <property type="molecule type" value="Genomic_DNA"/>
</dbReference>
<feature type="region of interest" description="Disordered" evidence="1">
    <location>
        <begin position="116"/>
        <end position="181"/>
    </location>
</feature>
<keyword evidence="2" id="KW-1133">Transmembrane helix</keyword>
<dbReference type="SUPFAM" id="SSF47781">
    <property type="entry name" value="RuvA domain 2-like"/>
    <property type="match status" value="1"/>
</dbReference>